<dbReference type="EnsemblPlants" id="TuG1812G0600001209.01.T01">
    <property type="protein sequence ID" value="TuG1812G0600001209.01.T01"/>
    <property type="gene ID" value="TuG1812G0600001209.01"/>
</dbReference>
<keyword evidence="2" id="KW-1185">Reference proteome</keyword>
<dbReference type="Proteomes" id="UP000015106">
    <property type="component" value="Chromosome 6"/>
</dbReference>
<organism evidence="1 2">
    <name type="scientific">Triticum urartu</name>
    <name type="common">Red wild einkorn</name>
    <name type="synonym">Crithodium urartu</name>
    <dbReference type="NCBI Taxonomy" id="4572"/>
    <lineage>
        <taxon>Eukaryota</taxon>
        <taxon>Viridiplantae</taxon>
        <taxon>Streptophyta</taxon>
        <taxon>Embryophyta</taxon>
        <taxon>Tracheophyta</taxon>
        <taxon>Spermatophyta</taxon>
        <taxon>Magnoliopsida</taxon>
        <taxon>Liliopsida</taxon>
        <taxon>Poales</taxon>
        <taxon>Poaceae</taxon>
        <taxon>BOP clade</taxon>
        <taxon>Pooideae</taxon>
        <taxon>Triticodae</taxon>
        <taxon>Triticeae</taxon>
        <taxon>Triticinae</taxon>
        <taxon>Triticum</taxon>
    </lineage>
</organism>
<dbReference type="Gramene" id="TuG1812G0600001209.01.T01">
    <property type="protein sequence ID" value="TuG1812G0600001209.01.T01"/>
    <property type="gene ID" value="TuG1812G0600001209.01"/>
</dbReference>
<dbReference type="AlphaFoldDB" id="A0A8R7QR16"/>
<reference evidence="1" key="3">
    <citation type="submission" date="2022-06" db="UniProtKB">
        <authorList>
            <consortium name="EnsemblPlants"/>
        </authorList>
    </citation>
    <scope>IDENTIFICATION</scope>
</reference>
<sequence>MDGACHLSAAALRQGAQLCVLTHQSSCVLTICSRVARGGATNSRVVPATNPGAKAKANTTNFLTGSVQDSSVDCKGSVLVGGACSGSSSPRVGVCGIASFAIATAAAAE</sequence>
<protein>
    <submittedName>
        <fullName evidence="1">Uncharacterized protein</fullName>
    </submittedName>
</protein>
<proteinExistence type="predicted"/>
<accession>A0A8R7QR16</accession>
<reference evidence="1" key="2">
    <citation type="submission" date="2018-03" db="EMBL/GenBank/DDBJ databases">
        <title>The Triticum urartu genome reveals the dynamic nature of wheat genome evolution.</title>
        <authorList>
            <person name="Ling H."/>
            <person name="Ma B."/>
            <person name="Shi X."/>
            <person name="Liu H."/>
            <person name="Dong L."/>
            <person name="Sun H."/>
            <person name="Cao Y."/>
            <person name="Gao Q."/>
            <person name="Zheng S."/>
            <person name="Li Y."/>
            <person name="Yu Y."/>
            <person name="Du H."/>
            <person name="Qi M."/>
            <person name="Li Y."/>
            <person name="Yu H."/>
            <person name="Cui Y."/>
            <person name="Wang N."/>
            <person name="Chen C."/>
            <person name="Wu H."/>
            <person name="Zhao Y."/>
            <person name="Zhang J."/>
            <person name="Li Y."/>
            <person name="Zhou W."/>
            <person name="Zhang B."/>
            <person name="Hu W."/>
            <person name="Eijk M."/>
            <person name="Tang J."/>
            <person name="Witsenboer H."/>
            <person name="Zhao S."/>
            <person name="Li Z."/>
            <person name="Zhang A."/>
            <person name="Wang D."/>
            <person name="Liang C."/>
        </authorList>
    </citation>
    <scope>NUCLEOTIDE SEQUENCE [LARGE SCALE GENOMIC DNA]</scope>
    <source>
        <strain evidence="1">cv. G1812</strain>
    </source>
</reference>
<evidence type="ECO:0000313" key="1">
    <source>
        <dbReference type="EnsemblPlants" id="TuG1812G0600001209.01.T01"/>
    </source>
</evidence>
<name>A0A8R7QR16_TRIUA</name>
<reference evidence="2" key="1">
    <citation type="journal article" date="2013" name="Nature">
        <title>Draft genome of the wheat A-genome progenitor Triticum urartu.</title>
        <authorList>
            <person name="Ling H.Q."/>
            <person name="Zhao S."/>
            <person name="Liu D."/>
            <person name="Wang J."/>
            <person name="Sun H."/>
            <person name="Zhang C."/>
            <person name="Fan H."/>
            <person name="Li D."/>
            <person name="Dong L."/>
            <person name="Tao Y."/>
            <person name="Gao C."/>
            <person name="Wu H."/>
            <person name="Li Y."/>
            <person name="Cui Y."/>
            <person name="Guo X."/>
            <person name="Zheng S."/>
            <person name="Wang B."/>
            <person name="Yu K."/>
            <person name="Liang Q."/>
            <person name="Yang W."/>
            <person name="Lou X."/>
            <person name="Chen J."/>
            <person name="Feng M."/>
            <person name="Jian J."/>
            <person name="Zhang X."/>
            <person name="Luo G."/>
            <person name="Jiang Y."/>
            <person name="Liu J."/>
            <person name="Wang Z."/>
            <person name="Sha Y."/>
            <person name="Zhang B."/>
            <person name="Wu H."/>
            <person name="Tang D."/>
            <person name="Shen Q."/>
            <person name="Xue P."/>
            <person name="Zou S."/>
            <person name="Wang X."/>
            <person name="Liu X."/>
            <person name="Wang F."/>
            <person name="Yang Y."/>
            <person name="An X."/>
            <person name="Dong Z."/>
            <person name="Zhang K."/>
            <person name="Zhang X."/>
            <person name="Luo M.C."/>
            <person name="Dvorak J."/>
            <person name="Tong Y."/>
            <person name="Wang J."/>
            <person name="Yang H."/>
            <person name="Li Z."/>
            <person name="Wang D."/>
            <person name="Zhang A."/>
            <person name="Wang J."/>
        </authorList>
    </citation>
    <scope>NUCLEOTIDE SEQUENCE</scope>
    <source>
        <strain evidence="2">cv. G1812</strain>
    </source>
</reference>
<evidence type="ECO:0000313" key="2">
    <source>
        <dbReference type="Proteomes" id="UP000015106"/>
    </source>
</evidence>